<evidence type="ECO:0000256" key="7">
    <source>
        <dbReference type="ARBA" id="ARBA00023136"/>
    </source>
</evidence>
<evidence type="ECO:0000256" key="4">
    <source>
        <dbReference type="ARBA" id="ARBA00022475"/>
    </source>
</evidence>
<dbReference type="InterPro" id="IPR011925">
    <property type="entry name" value="LolCE_TM"/>
</dbReference>
<evidence type="ECO:0000256" key="1">
    <source>
        <dbReference type="ARBA" id="ARBA00004651"/>
    </source>
</evidence>
<keyword evidence="5 8" id="KW-0812">Transmembrane</keyword>
<accession>A0A1Y6EYV3</accession>
<evidence type="ECO:0000313" key="11">
    <source>
        <dbReference type="EMBL" id="SMQ66240.1"/>
    </source>
</evidence>
<keyword evidence="3" id="KW-0813">Transport</keyword>
<proteinExistence type="inferred from homology"/>
<evidence type="ECO:0000256" key="2">
    <source>
        <dbReference type="ARBA" id="ARBA00005236"/>
    </source>
</evidence>
<dbReference type="GO" id="GO:0044874">
    <property type="term" value="P:lipoprotein localization to outer membrane"/>
    <property type="evidence" value="ECO:0007669"/>
    <property type="project" value="TreeGrafter"/>
</dbReference>
<dbReference type="PANTHER" id="PTHR30489:SF0">
    <property type="entry name" value="LIPOPROTEIN-RELEASING SYSTEM TRANSMEMBRANE PROTEIN LOLE"/>
    <property type="match status" value="1"/>
</dbReference>
<comment type="subcellular location">
    <subcellularLocation>
        <location evidence="1">Cell membrane</location>
        <topology evidence="1">Multi-pass membrane protein</topology>
    </subcellularLocation>
</comment>
<evidence type="ECO:0000313" key="12">
    <source>
        <dbReference type="Proteomes" id="UP000194450"/>
    </source>
</evidence>
<feature type="transmembrane region" description="Helical" evidence="8">
    <location>
        <begin position="21"/>
        <end position="47"/>
    </location>
</feature>
<evidence type="ECO:0000256" key="3">
    <source>
        <dbReference type="ARBA" id="ARBA00022448"/>
    </source>
</evidence>
<dbReference type="NCBIfam" id="TIGR02212">
    <property type="entry name" value="lolCE"/>
    <property type="match status" value="1"/>
</dbReference>
<feature type="transmembrane region" description="Helical" evidence="8">
    <location>
        <begin position="268"/>
        <end position="291"/>
    </location>
</feature>
<evidence type="ECO:0000259" key="9">
    <source>
        <dbReference type="Pfam" id="PF02687"/>
    </source>
</evidence>
<keyword evidence="12" id="KW-1185">Reference proteome</keyword>
<dbReference type="RefSeq" id="WP_086434539.1">
    <property type="nucleotide sequence ID" value="NZ_FXWH01000001.1"/>
</dbReference>
<dbReference type="GO" id="GO:0098797">
    <property type="term" value="C:plasma membrane protein complex"/>
    <property type="evidence" value="ECO:0007669"/>
    <property type="project" value="TreeGrafter"/>
</dbReference>
<feature type="transmembrane region" description="Helical" evidence="8">
    <location>
        <begin position="372"/>
        <end position="395"/>
    </location>
</feature>
<keyword evidence="6 8" id="KW-1133">Transmembrane helix</keyword>
<reference evidence="12" key="1">
    <citation type="submission" date="2017-04" db="EMBL/GenBank/DDBJ databases">
        <authorList>
            <person name="Varghese N."/>
            <person name="Submissions S."/>
        </authorList>
    </citation>
    <scope>NUCLEOTIDE SEQUENCE [LARGE SCALE GENOMIC DNA]</scope>
</reference>
<keyword evidence="7 8" id="KW-0472">Membrane</keyword>
<gene>
    <name evidence="11" type="ORF">SAMN06297229_1474</name>
</gene>
<dbReference type="InterPro" id="IPR025857">
    <property type="entry name" value="MacB_PCD"/>
</dbReference>
<sequence>MANLTWLLARRFRRNHGKNGFLSFISASSTMGIALGCAVLITGLAVMNGFQQVLETRFLRLVPHIEYTAVQGSFKSANSALEQLRSQPSVTSAQAVISTQAMVQQGSEFKGMQLTGIAVNENTGNQPHAVREFMPASTWQALQQRSGGVVLGVGLAQQLQVSAGDQLQVLVASGQDFREPKRHQLQVVGTFEFGGELDYRQAFVGLKTAQQLTGLGEGVTSLQVQLADIYAAPRLAMELGNQLDEYVYIDHWVRSQGHLYRDIQLVRVVMYLILVLVMAVACFNIVSTLIMTVQEKMAQIAILKTMGMRHSALLRVFVWQGLQSGISGTVLGILGGILLALSLPELIHLIEQMSGSKVLSGDVYFVDQVPTLLAVGDVVLVGCVALVMSILATLYPAWRAAQVSPVHALHNN</sequence>
<keyword evidence="11" id="KW-0449">Lipoprotein</keyword>
<dbReference type="AlphaFoldDB" id="A0A1Y6EYV3"/>
<feature type="domain" description="ABC3 transporter permease C-terminal" evidence="9">
    <location>
        <begin position="272"/>
        <end position="405"/>
    </location>
</feature>
<dbReference type="Pfam" id="PF02687">
    <property type="entry name" value="FtsX"/>
    <property type="match status" value="1"/>
</dbReference>
<name>A0A1Y6EYV3_9GAMM</name>
<dbReference type="OrthoDB" id="9808461at2"/>
<feature type="domain" description="MacB-like periplasmic core" evidence="10">
    <location>
        <begin position="29"/>
        <end position="237"/>
    </location>
</feature>
<dbReference type="InterPro" id="IPR051447">
    <property type="entry name" value="Lipoprotein-release_system"/>
</dbReference>
<dbReference type="InterPro" id="IPR003838">
    <property type="entry name" value="ABC3_permease_C"/>
</dbReference>
<dbReference type="Proteomes" id="UP000194450">
    <property type="component" value="Unassembled WGS sequence"/>
</dbReference>
<dbReference type="GO" id="GO:0042953">
    <property type="term" value="P:lipoprotein transport"/>
    <property type="evidence" value="ECO:0007669"/>
    <property type="project" value="InterPro"/>
</dbReference>
<keyword evidence="4" id="KW-1003">Cell membrane</keyword>
<organism evidence="11 12">
    <name type="scientific">Pseudidiomarina planktonica</name>
    <dbReference type="NCBI Taxonomy" id="1323738"/>
    <lineage>
        <taxon>Bacteria</taxon>
        <taxon>Pseudomonadati</taxon>
        <taxon>Pseudomonadota</taxon>
        <taxon>Gammaproteobacteria</taxon>
        <taxon>Alteromonadales</taxon>
        <taxon>Idiomarinaceae</taxon>
        <taxon>Pseudidiomarina</taxon>
    </lineage>
</organism>
<dbReference type="Pfam" id="PF12704">
    <property type="entry name" value="MacB_PCD"/>
    <property type="match status" value="1"/>
</dbReference>
<evidence type="ECO:0000259" key="10">
    <source>
        <dbReference type="Pfam" id="PF12704"/>
    </source>
</evidence>
<evidence type="ECO:0000256" key="8">
    <source>
        <dbReference type="SAM" id="Phobius"/>
    </source>
</evidence>
<evidence type="ECO:0000256" key="6">
    <source>
        <dbReference type="ARBA" id="ARBA00022989"/>
    </source>
</evidence>
<dbReference type="EMBL" id="FXWH01000001">
    <property type="protein sequence ID" value="SMQ66240.1"/>
    <property type="molecule type" value="Genomic_DNA"/>
</dbReference>
<evidence type="ECO:0000256" key="5">
    <source>
        <dbReference type="ARBA" id="ARBA00022692"/>
    </source>
</evidence>
<protein>
    <submittedName>
        <fullName evidence="11">Lipoprotein-releasing system permease protein</fullName>
    </submittedName>
</protein>
<feature type="transmembrane region" description="Helical" evidence="8">
    <location>
        <begin position="312"/>
        <end position="341"/>
    </location>
</feature>
<dbReference type="PANTHER" id="PTHR30489">
    <property type="entry name" value="LIPOPROTEIN-RELEASING SYSTEM TRANSMEMBRANE PROTEIN LOLE"/>
    <property type="match status" value="1"/>
</dbReference>
<comment type="similarity">
    <text evidence="2">Belongs to the ABC-4 integral membrane protein family. LolC/E subfamily.</text>
</comment>